<name>A0AAJ5YXF3_9BASI</name>
<dbReference type="GO" id="GO:0008173">
    <property type="term" value="F:RNA methyltransferase activity"/>
    <property type="evidence" value="ECO:0007669"/>
    <property type="project" value="UniProtKB-UniRule"/>
</dbReference>
<dbReference type="GO" id="GO:0008171">
    <property type="term" value="F:O-methyltransferase activity"/>
    <property type="evidence" value="ECO:0007669"/>
    <property type="project" value="UniProtKB-UniRule"/>
</dbReference>
<dbReference type="GO" id="GO:0040031">
    <property type="term" value="P:snRNA modification"/>
    <property type="evidence" value="ECO:0007669"/>
    <property type="project" value="TreeGrafter"/>
</dbReference>
<evidence type="ECO:0000313" key="4">
    <source>
        <dbReference type="Proteomes" id="UP001217582"/>
    </source>
</evidence>
<gene>
    <name evidence="3" type="ORF">MARU1_000156</name>
</gene>
<dbReference type="Gene3D" id="3.40.50.150">
    <property type="entry name" value="Vaccinia Virus protein VP39"/>
    <property type="match status" value="1"/>
</dbReference>
<sequence>MEPPVYGNFRRYYGMRRARAVGHEGSVAVRADGVDERVLALVAWCKAHATRIRRIERVLDVGCNAAKPLLELCQLLDPPPTQAVGVDIDAHLVAQARSALRRAWSQRQPAATSTSIEAMHYFPTCFTSLMGQLPLPSSRASFPTNVTFVAQDWMDGTVAAQYDLILCLSLTKWIHLHHGDEGLVRFFGRIVQSLRPGGIVAMEIQPWQSYSQARSLSRSLRVSHARLRIRPDDMEWILCLLGMTSLGPIAQGAGFGFVRSVCVFQAPPTQVERIPACFGWPWVERRPNKLAPPTPR</sequence>
<dbReference type="Proteomes" id="UP001217582">
    <property type="component" value="Chromosome 1"/>
</dbReference>
<dbReference type="GO" id="GO:0017069">
    <property type="term" value="F:snRNA binding"/>
    <property type="evidence" value="ECO:0007669"/>
    <property type="project" value="TreeGrafter"/>
</dbReference>
<dbReference type="SUPFAM" id="SSF53335">
    <property type="entry name" value="S-adenosyl-L-methionine-dependent methyltransferases"/>
    <property type="match status" value="1"/>
</dbReference>
<accession>A0AAJ5YXF3</accession>
<dbReference type="InterPro" id="IPR039772">
    <property type="entry name" value="Bin3-like"/>
</dbReference>
<keyword evidence="1" id="KW-0949">S-adenosyl-L-methionine</keyword>
<keyword evidence="1" id="KW-0808">Transferase</keyword>
<dbReference type="EC" id="2.1.1.-" evidence="1"/>
<keyword evidence="1" id="KW-0489">Methyltransferase</keyword>
<feature type="domain" description="RNA methyltransferase bin3 C-terminal" evidence="2">
    <location>
        <begin position="162"/>
        <end position="265"/>
    </location>
</feature>
<dbReference type="CDD" id="cd02440">
    <property type="entry name" value="AdoMet_MTases"/>
    <property type="match status" value="1"/>
</dbReference>
<evidence type="ECO:0000256" key="1">
    <source>
        <dbReference type="RuleBase" id="RU367087"/>
    </source>
</evidence>
<protein>
    <recommendedName>
        <fullName evidence="1">RNA methyltransferase</fullName>
        <ecNumber evidence="1">2.1.1.-</ecNumber>
    </recommendedName>
</protein>
<dbReference type="GO" id="GO:0032259">
    <property type="term" value="P:methylation"/>
    <property type="evidence" value="ECO:0007669"/>
    <property type="project" value="UniProtKB-KW"/>
</dbReference>
<dbReference type="EMBL" id="CP119916">
    <property type="protein sequence ID" value="WFD14158.1"/>
    <property type="molecule type" value="Genomic_DNA"/>
</dbReference>
<proteinExistence type="inferred from homology"/>
<dbReference type="PANTHER" id="PTHR12315:SF0">
    <property type="entry name" value="7SK SNRNA METHYLPHOSPHATE CAPPING ENZYME"/>
    <property type="match status" value="1"/>
</dbReference>
<dbReference type="AlphaFoldDB" id="A0AAJ5YXF3"/>
<comment type="similarity">
    <text evidence="1">Belongs to the methyltransferase superfamily.</text>
</comment>
<dbReference type="Pfam" id="PF06859">
    <property type="entry name" value="Bin3"/>
    <property type="match status" value="1"/>
</dbReference>
<dbReference type="InterPro" id="IPR029063">
    <property type="entry name" value="SAM-dependent_MTases_sf"/>
</dbReference>
<organism evidence="3 4">
    <name type="scientific">Malassezia arunalokei</name>
    <dbReference type="NCBI Taxonomy" id="1514897"/>
    <lineage>
        <taxon>Eukaryota</taxon>
        <taxon>Fungi</taxon>
        <taxon>Dikarya</taxon>
        <taxon>Basidiomycota</taxon>
        <taxon>Ustilaginomycotina</taxon>
        <taxon>Malasseziomycetes</taxon>
        <taxon>Malasseziales</taxon>
        <taxon>Malasseziaceae</taxon>
        <taxon>Malassezia</taxon>
    </lineage>
</organism>
<dbReference type="PANTHER" id="PTHR12315">
    <property type="entry name" value="BICOID-INTERACTING PROTEIN RELATED"/>
    <property type="match status" value="1"/>
</dbReference>
<reference evidence="3 4" key="1">
    <citation type="submission" date="2023-03" db="EMBL/GenBank/DDBJ databases">
        <title>Mating type loci evolution in Malassezia.</title>
        <authorList>
            <person name="Coelho M.A."/>
        </authorList>
    </citation>
    <scope>NUCLEOTIDE SEQUENCE [LARGE SCALE GENOMIC DNA]</scope>
    <source>
        <strain evidence="3 4">CBS 13387</strain>
    </source>
</reference>
<evidence type="ECO:0000313" key="3">
    <source>
        <dbReference type="EMBL" id="WFD14158.1"/>
    </source>
</evidence>
<dbReference type="InterPro" id="IPR010675">
    <property type="entry name" value="Bin3_C"/>
</dbReference>
<evidence type="ECO:0000259" key="2">
    <source>
        <dbReference type="Pfam" id="PF06859"/>
    </source>
</evidence>
<keyword evidence="4" id="KW-1185">Reference proteome</keyword>